<accession>A0A8D8FRW0</accession>
<evidence type="ECO:0000313" key="1">
    <source>
        <dbReference type="EMBL" id="CAG6480149.1"/>
    </source>
</evidence>
<dbReference type="EMBL" id="HBUE01277332">
    <property type="protein sequence ID" value="CAG6567023.1"/>
    <property type="molecule type" value="Transcribed_RNA"/>
</dbReference>
<dbReference type="EMBL" id="HBUE01087649">
    <property type="protein sequence ID" value="CAG6480149.1"/>
    <property type="molecule type" value="Transcribed_RNA"/>
</dbReference>
<dbReference type="EMBL" id="HBUE01087659">
    <property type="protein sequence ID" value="CAG6480168.1"/>
    <property type="molecule type" value="Transcribed_RNA"/>
</dbReference>
<dbReference type="EMBL" id="HBUE01171879">
    <property type="protein sequence ID" value="CAG6515523.1"/>
    <property type="molecule type" value="Transcribed_RNA"/>
</dbReference>
<dbReference type="EMBL" id="HBUE01087654">
    <property type="protein sequence ID" value="CAG6480158.1"/>
    <property type="molecule type" value="Transcribed_RNA"/>
</dbReference>
<dbReference type="EMBL" id="HBUE01277336">
    <property type="protein sequence ID" value="CAG6567029.1"/>
    <property type="molecule type" value="Transcribed_RNA"/>
</dbReference>
<dbReference type="EMBL" id="HBUE01087660">
    <property type="protein sequence ID" value="CAG6480170.1"/>
    <property type="molecule type" value="Transcribed_RNA"/>
</dbReference>
<dbReference type="EMBL" id="HBUE01277333">
    <property type="protein sequence ID" value="CAG6567025.1"/>
    <property type="molecule type" value="Transcribed_RNA"/>
</dbReference>
<dbReference type="EMBL" id="HBUE01087652">
    <property type="protein sequence ID" value="CAG6480155.1"/>
    <property type="molecule type" value="Transcribed_RNA"/>
</dbReference>
<sequence>MQASMNDQPNQLLACSGIHLSLLPNTANTITPMAPLMQAPMFRKPMALISLTKNFWSGPAHRKKNSTMIIARMTAMAHSVKKNWVATIKGGIRKPRISS</sequence>
<organism evidence="1">
    <name type="scientific">Culex pipiens</name>
    <name type="common">House mosquito</name>
    <dbReference type="NCBI Taxonomy" id="7175"/>
    <lineage>
        <taxon>Eukaryota</taxon>
        <taxon>Metazoa</taxon>
        <taxon>Ecdysozoa</taxon>
        <taxon>Arthropoda</taxon>
        <taxon>Hexapoda</taxon>
        <taxon>Insecta</taxon>
        <taxon>Pterygota</taxon>
        <taxon>Neoptera</taxon>
        <taxon>Endopterygota</taxon>
        <taxon>Diptera</taxon>
        <taxon>Nematocera</taxon>
        <taxon>Culicoidea</taxon>
        <taxon>Culicidae</taxon>
        <taxon>Culicinae</taxon>
        <taxon>Culicini</taxon>
        <taxon>Culex</taxon>
        <taxon>Culex</taxon>
    </lineage>
</organism>
<dbReference type="EMBL" id="HBUE01171881">
    <property type="protein sequence ID" value="CAG6515526.1"/>
    <property type="molecule type" value="Transcribed_RNA"/>
</dbReference>
<dbReference type="EMBL" id="HBUE01087658">
    <property type="protein sequence ID" value="CAG6480166.1"/>
    <property type="molecule type" value="Transcribed_RNA"/>
</dbReference>
<reference evidence="1" key="1">
    <citation type="submission" date="2021-05" db="EMBL/GenBank/DDBJ databases">
        <authorList>
            <person name="Alioto T."/>
            <person name="Alioto T."/>
            <person name="Gomez Garrido J."/>
        </authorList>
    </citation>
    <scope>NUCLEOTIDE SEQUENCE</scope>
</reference>
<name>A0A8D8FRW0_CULPI</name>
<dbReference type="AlphaFoldDB" id="A0A8D8FRW0"/>
<dbReference type="EMBL" id="HBUE01171884">
    <property type="protein sequence ID" value="CAG6515530.1"/>
    <property type="molecule type" value="Transcribed_RNA"/>
</dbReference>
<dbReference type="EMBL" id="HBUE01087661">
    <property type="protein sequence ID" value="CAG6480172.1"/>
    <property type="molecule type" value="Transcribed_RNA"/>
</dbReference>
<dbReference type="EMBL" id="HBUE01277331">
    <property type="protein sequence ID" value="CAG6567022.1"/>
    <property type="molecule type" value="Transcribed_RNA"/>
</dbReference>
<dbReference type="EMBL" id="HBUE01087656">
    <property type="protein sequence ID" value="CAG6480162.1"/>
    <property type="molecule type" value="Transcribed_RNA"/>
</dbReference>
<dbReference type="EMBL" id="HBUE01171880">
    <property type="protein sequence ID" value="CAG6515524.1"/>
    <property type="molecule type" value="Transcribed_RNA"/>
</dbReference>
<dbReference type="EMBL" id="HBUE01087657">
    <property type="protein sequence ID" value="CAG6480164.1"/>
    <property type="molecule type" value="Transcribed_RNA"/>
</dbReference>
<dbReference type="EMBL" id="HBUE01087655">
    <property type="protein sequence ID" value="CAG6480160.1"/>
    <property type="molecule type" value="Transcribed_RNA"/>
</dbReference>
<dbReference type="EMBL" id="HBUE01087650">
    <property type="protein sequence ID" value="CAG6480151.1"/>
    <property type="molecule type" value="Transcribed_RNA"/>
</dbReference>
<protein>
    <submittedName>
        <fullName evidence="1">(northern house mosquito) hypothetical protein</fullName>
    </submittedName>
</protein>
<proteinExistence type="predicted"/>
<dbReference type="EMBL" id="HBUE01087653">
    <property type="protein sequence ID" value="CAG6480156.1"/>
    <property type="molecule type" value="Transcribed_RNA"/>
</dbReference>
<dbReference type="EMBL" id="HBUE01087651">
    <property type="protein sequence ID" value="CAG6480153.1"/>
    <property type="molecule type" value="Transcribed_RNA"/>
</dbReference>